<dbReference type="InterPro" id="IPR006912">
    <property type="entry name" value="Harbinger_derived_prot"/>
</dbReference>
<protein>
    <recommendedName>
        <fullName evidence="4">DDE Tnp4 domain-containing protein</fullName>
    </recommendedName>
</protein>
<feature type="region of interest" description="Disordered" evidence="1">
    <location>
        <begin position="69"/>
        <end position="103"/>
    </location>
</feature>
<feature type="compositionally biased region" description="Acidic residues" evidence="1">
    <location>
        <begin position="93"/>
        <end position="103"/>
    </location>
</feature>
<dbReference type="STRING" id="35722.A0A0B7NA67"/>
<keyword evidence="3" id="KW-1185">Reference proteome</keyword>
<feature type="region of interest" description="Disordered" evidence="1">
    <location>
        <begin position="138"/>
        <end position="170"/>
    </location>
</feature>
<dbReference type="Pfam" id="PF04827">
    <property type="entry name" value="Plant_tran"/>
    <property type="match status" value="1"/>
</dbReference>
<sequence length="344" mass="39946">MSRFRSLLDASLCCLRDNKSYTLNLIEQELIRKKVRVYTANRRAYFGFSQEGETIVTANGIGCQKTRFVTEEEEEEEREQSPLPRKRQRLQEEMPDEIELTDDEQQLESAIEVKRLFAKHYGQLAHIEAMSIDRNEQQVEQEVQQQQQAPVSPIEQQQQQQQNEVPQTGEQTGWAHAAIWKAGYNQVLLDRMNVIVATTEGHQDSILDAKFTERQESITKDVERAFGVLQARFAMVRGPARLWSKSQLHSIMRACIILHNIIVEDERHDEDLIHDHEYDMQNPLVGISNAQSDDFDQYLARHQNVRDIDTHFALRNDLVEHIWNEYGKGALPELPPSPPPRIDH</sequence>
<reference evidence="2 3" key="1">
    <citation type="submission" date="2014-09" db="EMBL/GenBank/DDBJ databases">
        <authorList>
            <person name="Ellenberger Sabrina"/>
        </authorList>
    </citation>
    <scope>NUCLEOTIDE SEQUENCE [LARGE SCALE GENOMIC DNA]</scope>
    <source>
        <strain evidence="2 3">CBS 412.66</strain>
    </source>
</reference>
<evidence type="ECO:0000256" key="1">
    <source>
        <dbReference type="SAM" id="MobiDB-lite"/>
    </source>
</evidence>
<accession>A0A0B7NA67</accession>
<proteinExistence type="predicted"/>
<evidence type="ECO:0000313" key="3">
    <source>
        <dbReference type="Proteomes" id="UP000054107"/>
    </source>
</evidence>
<dbReference type="Proteomes" id="UP000054107">
    <property type="component" value="Unassembled WGS sequence"/>
</dbReference>
<dbReference type="OrthoDB" id="2290122at2759"/>
<name>A0A0B7NA67_9FUNG</name>
<dbReference type="PANTHER" id="PTHR47150:SF6">
    <property type="entry name" value="OS01G0872900 PROTEIN"/>
    <property type="match status" value="1"/>
</dbReference>
<gene>
    <name evidence="2" type="primary">PARPA_06242.1 scaffold 21360</name>
</gene>
<evidence type="ECO:0008006" key="4">
    <source>
        <dbReference type="Google" id="ProtNLM"/>
    </source>
</evidence>
<dbReference type="PANTHER" id="PTHR47150">
    <property type="entry name" value="OS12G0169200 PROTEIN"/>
    <property type="match status" value="1"/>
</dbReference>
<dbReference type="AlphaFoldDB" id="A0A0B7NA67"/>
<evidence type="ECO:0000313" key="2">
    <source>
        <dbReference type="EMBL" id="CEP12308.1"/>
    </source>
</evidence>
<dbReference type="EMBL" id="LN727601">
    <property type="protein sequence ID" value="CEP12308.1"/>
    <property type="molecule type" value="Genomic_DNA"/>
</dbReference>
<organism evidence="2 3">
    <name type="scientific">Parasitella parasitica</name>
    <dbReference type="NCBI Taxonomy" id="35722"/>
    <lineage>
        <taxon>Eukaryota</taxon>
        <taxon>Fungi</taxon>
        <taxon>Fungi incertae sedis</taxon>
        <taxon>Mucoromycota</taxon>
        <taxon>Mucoromycotina</taxon>
        <taxon>Mucoromycetes</taxon>
        <taxon>Mucorales</taxon>
        <taxon>Mucorineae</taxon>
        <taxon>Mucoraceae</taxon>
        <taxon>Parasitella</taxon>
    </lineage>
</organism>